<keyword evidence="1" id="KW-1133">Transmembrane helix</keyword>
<feature type="transmembrane region" description="Helical" evidence="1">
    <location>
        <begin position="125"/>
        <end position="148"/>
    </location>
</feature>
<accession>M0DYW5</accession>
<keyword evidence="1" id="KW-0472">Membrane</keyword>
<feature type="transmembrane region" description="Helical" evidence="1">
    <location>
        <begin position="52"/>
        <end position="77"/>
    </location>
</feature>
<organism evidence="2 3">
    <name type="scientific">Halorubrum californiense DSM 19288</name>
    <dbReference type="NCBI Taxonomy" id="1227465"/>
    <lineage>
        <taxon>Archaea</taxon>
        <taxon>Methanobacteriati</taxon>
        <taxon>Methanobacteriota</taxon>
        <taxon>Stenosarchaea group</taxon>
        <taxon>Halobacteria</taxon>
        <taxon>Halobacteriales</taxon>
        <taxon>Haloferacaceae</taxon>
        <taxon>Halorubrum</taxon>
    </lineage>
</organism>
<reference evidence="2 3" key="1">
    <citation type="journal article" date="2014" name="PLoS Genet.">
        <title>Phylogenetically driven sequencing of extremely halophilic archaea reveals strategies for static and dynamic osmo-response.</title>
        <authorList>
            <person name="Becker E.A."/>
            <person name="Seitzer P.M."/>
            <person name="Tritt A."/>
            <person name="Larsen D."/>
            <person name="Krusor M."/>
            <person name="Yao A.I."/>
            <person name="Wu D."/>
            <person name="Madern D."/>
            <person name="Eisen J.A."/>
            <person name="Darling A.E."/>
            <person name="Facciotti M.T."/>
        </authorList>
    </citation>
    <scope>NUCLEOTIDE SEQUENCE [LARGE SCALE GENOMIC DNA]</scope>
    <source>
        <strain evidence="2 3">DSM 19288</strain>
    </source>
</reference>
<dbReference type="RefSeq" id="WP_008445038.1">
    <property type="nucleotide sequence ID" value="NZ_AOJK01000068.1"/>
</dbReference>
<dbReference type="EMBL" id="AOJK01000068">
    <property type="protein sequence ID" value="ELZ40686.1"/>
    <property type="molecule type" value="Genomic_DNA"/>
</dbReference>
<dbReference type="AlphaFoldDB" id="M0DYW5"/>
<sequence>MNAPRQKPIQTGKFCGILLVLVLAFAGFFRIVDASLLVDDPRLADGQFLTLLLVPLVSAGLMVVIVTETVITGYNVIRTDASVTDQLMGRPGYVALRGAEAGTAVAGVLVMVAIVPRLFSEGTPAPAGVGLLLLLLAIGVGILALSLLRSFAELVVYR</sequence>
<keyword evidence="3" id="KW-1185">Reference proteome</keyword>
<proteinExistence type="predicted"/>
<gene>
    <name evidence="2" type="ORF">C463_14625</name>
</gene>
<protein>
    <submittedName>
        <fullName evidence="2">Uncharacterized protein</fullName>
    </submittedName>
</protein>
<evidence type="ECO:0000256" key="1">
    <source>
        <dbReference type="SAM" id="Phobius"/>
    </source>
</evidence>
<name>M0DYW5_9EURY</name>
<evidence type="ECO:0000313" key="3">
    <source>
        <dbReference type="Proteomes" id="UP000011586"/>
    </source>
</evidence>
<dbReference type="Proteomes" id="UP000011586">
    <property type="component" value="Unassembled WGS sequence"/>
</dbReference>
<feature type="transmembrane region" description="Helical" evidence="1">
    <location>
        <begin position="12"/>
        <end position="32"/>
    </location>
</feature>
<keyword evidence="1" id="KW-0812">Transmembrane</keyword>
<evidence type="ECO:0000313" key="2">
    <source>
        <dbReference type="EMBL" id="ELZ40686.1"/>
    </source>
</evidence>
<comment type="caution">
    <text evidence="2">The sequence shown here is derived from an EMBL/GenBank/DDBJ whole genome shotgun (WGS) entry which is preliminary data.</text>
</comment>
<feature type="transmembrane region" description="Helical" evidence="1">
    <location>
        <begin position="98"/>
        <end position="119"/>
    </location>
</feature>